<dbReference type="SMART" id="SM00387">
    <property type="entry name" value="HATPase_c"/>
    <property type="match status" value="1"/>
</dbReference>
<keyword evidence="10 11" id="KW-0472">Membrane</keyword>
<dbReference type="InterPro" id="IPR004358">
    <property type="entry name" value="Sig_transdc_His_kin-like_C"/>
</dbReference>
<dbReference type="InterPro" id="IPR005467">
    <property type="entry name" value="His_kinase_dom"/>
</dbReference>
<dbReference type="PROSITE" id="PS50885">
    <property type="entry name" value="HAMP"/>
    <property type="match status" value="1"/>
</dbReference>
<evidence type="ECO:0000259" key="12">
    <source>
        <dbReference type="PROSITE" id="PS50109"/>
    </source>
</evidence>
<keyword evidence="8 11" id="KW-1133">Transmembrane helix</keyword>
<evidence type="ECO:0000256" key="4">
    <source>
        <dbReference type="ARBA" id="ARBA00022553"/>
    </source>
</evidence>
<dbReference type="GO" id="GO:0005886">
    <property type="term" value="C:plasma membrane"/>
    <property type="evidence" value="ECO:0007669"/>
    <property type="project" value="UniProtKB-SubCell"/>
</dbReference>
<dbReference type="KEGG" id="sbil:SANBI_003684"/>
<evidence type="ECO:0000259" key="13">
    <source>
        <dbReference type="PROSITE" id="PS50885"/>
    </source>
</evidence>
<dbReference type="Pfam" id="PF00672">
    <property type="entry name" value="HAMP"/>
    <property type="match status" value="1"/>
</dbReference>
<keyword evidence="7 14" id="KW-0418">Kinase</keyword>
<evidence type="ECO:0000256" key="8">
    <source>
        <dbReference type="ARBA" id="ARBA00022989"/>
    </source>
</evidence>
<dbReference type="InterPro" id="IPR036097">
    <property type="entry name" value="HisK_dim/P_sf"/>
</dbReference>
<dbReference type="Pfam" id="PF00512">
    <property type="entry name" value="HisKA"/>
    <property type="match status" value="1"/>
</dbReference>
<keyword evidence="4" id="KW-0597">Phosphoprotein</keyword>
<keyword evidence="15" id="KW-1185">Reference proteome</keyword>
<dbReference type="PANTHER" id="PTHR45436:SF5">
    <property type="entry name" value="SENSOR HISTIDINE KINASE TRCS"/>
    <property type="match status" value="1"/>
</dbReference>
<accession>A0AAF0Z3U3</accession>
<dbReference type="Proteomes" id="UP001304340">
    <property type="component" value="Chromosome"/>
</dbReference>
<feature type="transmembrane region" description="Helical" evidence="11">
    <location>
        <begin position="21"/>
        <end position="44"/>
    </location>
</feature>
<dbReference type="InterPro" id="IPR003661">
    <property type="entry name" value="HisK_dim/P_dom"/>
</dbReference>
<evidence type="ECO:0000256" key="9">
    <source>
        <dbReference type="ARBA" id="ARBA00023012"/>
    </source>
</evidence>
<dbReference type="RefSeq" id="WP_319157649.1">
    <property type="nucleotide sequence ID" value="NZ_CP138359.1"/>
</dbReference>
<keyword evidence="6 11" id="KW-0812">Transmembrane</keyword>
<dbReference type="SUPFAM" id="SSF47384">
    <property type="entry name" value="Homodimeric domain of signal transducing histidine kinase"/>
    <property type="match status" value="1"/>
</dbReference>
<evidence type="ECO:0000256" key="10">
    <source>
        <dbReference type="ARBA" id="ARBA00023136"/>
    </source>
</evidence>
<dbReference type="InterPro" id="IPR050428">
    <property type="entry name" value="TCS_sensor_his_kinase"/>
</dbReference>
<dbReference type="GO" id="GO:0000155">
    <property type="term" value="F:phosphorelay sensor kinase activity"/>
    <property type="evidence" value="ECO:0007669"/>
    <property type="project" value="InterPro"/>
</dbReference>
<dbReference type="PRINTS" id="PR00344">
    <property type="entry name" value="BCTRLSENSOR"/>
</dbReference>
<evidence type="ECO:0000256" key="5">
    <source>
        <dbReference type="ARBA" id="ARBA00022679"/>
    </source>
</evidence>
<dbReference type="InterPro" id="IPR003594">
    <property type="entry name" value="HATPase_dom"/>
</dbReference>
<keyword evidence="9" id="KW-0902">Two-component regulatory system</keyword>
<evidence type="ECO:0000256" key="2">
    <source>
        <dbReference type="ARBA" id="ARBA00004236"/>
    </source>
</evidence>
<dbReference type="Gene3D" id="3.30.565.10">
    <property type="entry name" value="Histidine kinase-like ATPase, C-terminal domain"/>
    <property type="match status" value="1"/>
</dbReference>
<evidence type="ECO:0000256" key="1">
    <source>
        <dbReference type="ARBA" id="ARBA00000085"/>
    </source>
</evidence>
<dbReference type="Pfam" id="PF02518">
    <property type="entry name" value="HATPase_c"/>
    <property type="match status" value="1"/>
</dbReference>
<dbReference type="EMBL" id="CP138359">
    <property type="protein sequence ID" value="WPF82332.1"/>
    <property type="molecule type" value="Genomic_DNA"/>
</dbReference>
<feature type="domain" description="HAMP" evidence="13">
    <location>
        <begin position="177"/>
        <end position="230"/>
    </location>
</feature>
<evidence type="ECO:0000313" key="15">
    <source>
        <dbReference type="Proteomes" id="UP001304340"/>
    </source>
</evidence>
<keyword evidence="5" id="KW-0808">Transferase</keyword>
<dbReference type="PROSITE" id="PS50109">
    <property type="entry name" value="HIS_KIN"/>
    <property type="match status" value="1"/>
</dbReference>
<evidence type="ECO:0000256" key="6">
    <source>
        <dbReference type="ARBA" id="ARBA00022692"/>
    </source>
</evidence>
<comment type="catalytic activity">
    <reaction evidence="1">
        <text>ATP + protein L-histidine = ADP + protein N-phospho-L-histidine.</text>
        <dbReference type="EC" id="2.7.13.3"/>
    </reaction>
</comment>
<feature type="transmembrane region" description="Helical" evidence="11">
    <location>
        <begin position="149"/>
        <end position="170"/>
    </location>
</feature>
<dbReference type="InterPro" id="IPR003660">
    <property type="entry name" value="HAMP_dom"/>
</dbReference>
<dbReference type="SUPFAM" id="SSF55874">
    <property type="entry name" value="ATPase domain of HSP90 chaperone/DNA topoisomerase II/histidine kinase"/>
    <property type="match status" value="1"/>
</dbReference>
<feature type="domain" description="Histidine kinase" evidence="12">
    <location>
        <begin position="238"/>
        <end position="448"/>
    </location>
</feature>
<dbReference type="SMART" id="SM00304">
    <property type="entry name" value="HAMP"/>
    <property type="match status" value="1"/>
</dbReference>
<proteinExistence type="predicted"/>
<gene>
    <name evidence="14" type="ORF">SANBI_003684</name>
</gene>
<evidence type="ECO:0000256" key="11">
    <source>
        <dbReference type="SAM" id="Phobius"/>
    </source>
</evidence>
<dbReference type="SMART" id="SM00388">
    <property type="entry name" value="HisKA"/>
    <property type="match status" value="1"/>
</dbReference>
<name>A0AAF0Z3U3_9MICO</name>
<organism evidence="14 15">
    <name type="scientific">Sanguibacter biliveldensis</name>
    <dbReference type="NCBI Taxonomy" id="3030830"/>
    <lineage>
        <taxon>Bacteria</taxon>
        <taxon>Bacillati</taxon>
        <taxon>Actinomycetota</taxon>
        <taxon>Actinomycetes</taxon>
        <taxon>Micrococcales</taxon>
        <taxon>Sanguibacteraceae</taxon>
        <taxon>Sanguibacter</taxon>
    </lineage>
</organism>
<protein>
    <recommendedName>
        <fullName evidence="3">histidine kinase</fullName>
        <ecNumber evidence="3">2.7.13.3</ecNumber>
    </recommendedName>
</protein>
<reference evidence="15" key="1">
    <citation type="submission" date="2023-11" db="EMBL/GenBank/DDBJ databases">
        <authorList>
            <person name="Helweg L.P."/>
            <person name="Kiel A."/>
            <person name="Hitz F."/>
            <person name="Ruckert-Reed C."/>
            <person name="Busche T."/>
            <person name="Kaltschmidt B."/>
            <person name="Kaltschmidt C."/>
        </authorList>
    </citation>
    <scope>NUCLEOTIDE SEQUENCE [LARGE SCALE GENOMIC DNA]</scope>
    <source>
        <strain evidence="15">4.1</strain>
    </source>
</reference>
<evidence type="ECO:0000313" key="14">
    <source>
        <dbReference type="EMBL" id="WPF82332.1"/>
    </source>
</evidence>
<dbReference type="AlphaFoldDB" id="A0AAF0Z3U3"/>
<evidence type="ECO:0000256" key="3">
    <source>
        <dbReference type="ARBA" id="ARBA00012438"/>
    </source>
</evidence>
<dbReference type="CDD" id="cd00082">
    <property type="entry name" value="HisKA"/>
    <property type="match status" value="1"/>
</dbReference>
<dbReference type="Gene3D" id="6.10.340.10">
    <property type="match status" value="1"/>
</dbReference>
<dbReference type="InterPro" id="IPR036890">
    <property type="entry name" value="HATPase_C_sf"/>
</dbReference>
<comment type="subcellular location">
    <subcellularLocation>
        <location evidence="2">Cell membrane</location>
    </subcellularLocation>
</comment>
<sequence>MGEQVVGRSRRRPWRAVRARAALGAALVVGLFLVVGSFVFVALLSVSLHGGVAQSASSEAEVAAARVEQSGTARLPESDDQLLVLVDADGQVLESSDDEIELPSPVPSGDTVDATVDDEHVLFAAEDVEVDSDELRVLAGRSLDDVDDAVSTVAALLAVAVVVLVVLVAVTTRVVVGRALAPVEQIRREVAGLEADELHTRVEVSPAGDEVSRLAETMNEMLARLDRAQAAQRRFVSDASHELRSPLASMRQYAEVAVAHPDRVEVTELAGTVLAEGARVQDLVDSLLLLARLDERSRHGVGRAVDLDDLLLAEASRVRALGVVRVDASGISAAQVQGDETILARVVRNLVDNAVRHARSTLTISSSEAHGRVRLVVEDDGAGIAPQDRGRVFERFVRLDEARARDDGGSGLGLAIVADAVRLHGGSVEVETGAAGGARFVVTLPGVVPPA</sequence>
<dbReference type="PANTHER" id="PTHR45436">
    <property type="entry name" value="SENSOR HISTIDINE KINASE YKOH"/>
    <property type="match status" value="1"/>
</dbReference>
<dbReference type="Gene3D" id="1.10.287.130">
    <property type="match status" value="1"/>
</dbReference>
<dbReference type="CDD" id="cd06225">
    <property type="entry name" value="HAMP"/>
    <property type="match status" value="1"/>
</dbReference>
<dbReference type="EC" id="2.7.13.3" evidence="3"/>
<evidence type="ECO:0000256" key="7">
    <source>
        <dbReference type="ARBA" id="ARBA00022777"/>
    </source>
</evidence>